<evidence type="ECO:0000313" key="1">
    <source>
        <dbReference type="EMBL" id="CCD50793.1"/>
    </source>
</evidence>
<dbReference type="InParanoid" id="G2YG95"/>
<reference evidence="2" key="1">
    <citation type="journal article" date="2011" name="PLoS Genet.">
        <title>Genomic analysis of the necrotrophic fungal pathogens Sclerotinia sclerotiorum and Botrytis cinerea.</title>
        <authorList>
            <person name="Amselem J."/>
            <person name="Cuomo C.A."/>
            <person name="van Kan J.A."/>
            <person name="Viaud M."/>
            <person name="Benito E.P."/>
            <person name="Couloux A."/>
            <person name="Coutinho P.M."/>
            <person name="de Vries R.P."/>
            <person name="Dyer P.S."/>
            <person name="Fillinger S."/>
            <person name="Fournier E."/>
            <person name="Gout L."/>
            <person name="Hahn M."/>
            <person name="Kohn L."/>
            <person name="Lapalu N."/>
            <person name="Plummer K.M."/>
            <person name="Pradier J.M."/>
            <person name="Quevillon E."/>
            <person name="Sharon A."/>
            <person name="Simon A."/>
            <person name="ten Have A."/>
            <person name="Tudzynski B."/>
            <person name="Tudzynski P."/>
            <person name="Wincker P."/>
            <person name="Andrew M."/>
            <person name="Anthouard V."/>
            <person name="Beever R.E."/>
            <person name="Beffa R."/>
            <person name="Benoit I."/>
            <person name="Bouzid O."/>
            <person name="Brault B."/>
            <person name="Chen Z."/>
            <person name="Choquer M."/>
            <person name="Collemare J."/>
            <person name="Cotton P."/>
            <person name="Danchin E.G."/>
            <person name="Da Silva C."/>
            <person name="Gautier A."/>
            <person name="Giraud C."/>
            <person name="Giraud T."/>
            <person name="Gonzalez C."/>
            <person name="Grossetete S."/>
            <person name="Guldener U."/>
            <person name="Henrissat B."/>
            <person name="Howlett B.J."/>
            <person name="Kodira C."/>
            <person name="Kretschmer M."/>
            <person name="Lappartient A."/>
            <person name="Leroch M."/>
            <person name="Levis C."/>
            <person name="Mauceli E."/>
            <person name="Neuveglise C."/>
            <person name="Oeser B."/>
            <person name="Pearson M."/>
            <person name="Poulain J."/>
            <person name="Poussereau N."/>
            <person name="Quesneville H."/>
            <person name="Rascle C."/>
            <person name="Schumacher J."/>
            <person name="Segurens B."/>
            <person name="Sexton A."/>
            <person name="Silva E."/>
            <person name="Sirven C."/>
            <person name="Soanes D.M."/>
            <person name="Talbot N.J."/>
            <person name="Templeton M."/>
            <person name="Yandava C."/>
            <person name="Yarden O."/>
            <person name="Zeng Q."/>
            <person name="Rollins J.A."/>
            <person name="Lebrun M.H."/>
            <person name="Dickman M."/>
        </authorList>
    </citation>
    <scope>NUCLEOTIDE SEQUENCE [LARGE SCALE GENOMIC DNA]</scope>
    <source>
        <strain evidence="2">T4</strain>
    </source>
</reference>
<dbReference type="Proteomes" id="UP000008177">
    <property type="component" value="Unplaced contigs"/>
</dbReference>
<accession>G2YG95</accession>
<organism evidence="1 2">
    <name type="scientific">Botryotinia fuckeliana (strain T4)</name>
    <name type="common">Noble rot fungus</name>
    <name type="synonym">Botrytis cinerea</name>
    <dbReference type="NCBI Taxonomy" id="999810"/>
    <lineage>
        <taxon>Eukaryota</taxon>
        <taxon>Fungi</taxon>
        <taxon>Dikarya</taxon>
        <taxon>Ascomycota</taxon>
        <taxon>Pezizomycotina</taxon>
        <taxon>Leotiomycetes</taxon>
        <taxon>Helotiales</taxon>
        <taxon>Sclerotiniaceae</taxon>
        <taxon>Botrytis</taxon>
    </lineage>
</organism>
<name>G2YG95_BOTF4</name>
<evidence type="ECO:0000313" key="2">
    <source>
        <dbReference type="Proteomes" id="UP000008177"/>
    </source>
</evidence>
<dbReference type="HOGENOM" id="CLU_2512370_0_0_1"/>
<proteinExistence type="predicted"/>
<gene>
    <name evidence="1" type="ORF">BofuT4_uP088560.1</name>
</gene>
<dbReference type="AlphaFoldDB" id="G2YG95"/>
<dbReference type="EMBL" id="FQ790328">
    <property type="protein sequence ID" value="CCD50793.1"/>
    <property type="molecule type" value="Genomic_DNA"/>
</dbReference>
<sequence length="85" mass="9725">MAKRANRPIARSAPALYAGTSLIVLPCWTLLNPPSRSFVSCPSSRRRRKIHCWRSDHRATLARKLLCCMDSGLRLFEPIRQSMSR</sequence>
<protein>
    <submittedName>
        <fullName evidence="1">Uncharacterized protein</fullName>
    </submittedName>
</protein>